<proteinExistence type="inferred from homology"/>
<feature type="domain" description="DNA2/NAM7 helicase helicase" evidence="24">
    <location>
        <begin position="557"/>
        <end position="648"/>
    </location>
</feature>
<evidence type="ECO:0000256" key="17">
    <source>
        <dbReference type="ARBA" id="ARBA00023014"/>
    </source>
</evidence>
<dbReference type="GO" id="GO:0005524">
    <property type="term" value="F:ATP binding"/>
    <property type="evidence" value="ECO:0007669"/>
    <property type="project" value="UniProtKB-KW"/>
</dbReference>
<keyword evidence="16" id="KW-0408">Iron</keyword>
<keyword evidence="6" id="KW-0004">4Fe-4S</keyword>
<keyword evidence="7" id="KW-0235">DNA replication</keyword>
<evidence type="ECO:0000256" key="12">
    <source>
        <dbReference type="ARBA" id="ARBA00022763"/>
    </source>
</evidence>
<dbReference type="GO" id="GO:0016887">
    <property type="term" value="F:ATP hydrolysis activity"/>
    <property type="evidence" value="ECO:0007669"/>
    <property type="project" value="RHEA"/>
</dbReference>
<dbReference type="GeneID" id="33555080"/>
<gene>
    <name evidence="26" type="ORF">BD324DRAFT_577636</name>
</gene>
<evidence type="ECO:0000256" key="14">
    <source>
        <dbReference type="ARBA" id="ARBA00022806"/>
    </source>
</evidence>
<dbReference type="EMBL" id="NBSH01000004">
    <property type="protein sequence ID" value="ORX38549.1"/>
    <property type="molecule type" value="Genomic_DNA"/>
</dbReference>
<dbReference type="STRING" id="4999.A0A1Y1UKM6"/>
<dbReference type="InterPro" id="IPR050534">
    <property type="entry name" value="Coronavir_polyprotein_1ab"/>
</dbReference>
<evidence type="ECO:0000313" key="26">
    <source>
        <dbReference type="EMBL" id="ORX38549.1"/>
    </source>
</evidence>
<dbReference type="GO" id="GO:0006281">
    <property type="term" value="P:DNA repair"/>
    <property type="evidence" value="ECO:0007669"/>
    <property type="project" value="UniProtKB-KW"/>
</dbReference>
<dbReference type="GO" id="GO:0046872">
    <property type="term" value="F:metal ion binding"/>
    <property type="evidence" value="ECO:0007669"/>
    <property type="project" value="UniProtKB-KW"/>
</dbReference>
<evidence type="ECO:0000256" key="3">
    <source>
        <dbReference type="ARBA" id="ARBA00007913"/>
    </source>
</evidence>
<dbReference type="Proteomes" id="UP000193218">
    <property type="component" value="Unassembled WGS sequence"/>
</dbReference>
<organism evidence="26 27">
    <name type="scientific">Kockovaella imperatae</name>
    <dbReference type="NCBI Taxonomy" id="4999"/>
    <lineage>
        <taxon>Eukaryota</taxon>
        <taxon>Fungi</taxon>
        <taxon>Dikarya</taxon>
        <taxon>Basidiomycota</taxon>
        <taxon>Agaricomycotina</taxon>
        <taxon>Tremellomycetes</taxon>
        <taxon>Tremellales</taxon>
        <taxon>Cuniculitremaceae</taxon>
        <taxon>Kockovaella</taxon>
    </lineage>
</organism>
<keyword evidence="10" id="KW-0547">Nucleotide-binding</keyword>
<evidence type="ECO:0000313" key="27">
    <source>
        <dbReference type="Proteomes" id="UP000193218"/>
    </source>
</evidence>
<dbReference type="GO" id="GO:0004519">
    <property type="term" value="F:endonuclease activity"/>
    <property type="evidence" value="ECO:0007669"/>
    <property type="project" value="UniProtKB-KW"/>
</dbReference>
<keyword evidence="27" id="KW-1185">Reference proteome</keyword>
<protein>
    <recommendedName>
        <fullName evidence="5">DNA replication ATP-dependent helicase/nuclease DNA2</fullName>
        <ecNumber evidence="4">3.6.4.12</ecNumber>
    </recommendedName>
</protein>
<evidence type="ECO:0000256" key="21">
    <source>
        <dbReference type="ARBA" id="ARBA00023268"/>
    </source>
</evidence>
<dbReference type="InterPro" id="IPR011604">
    <property type="entry name" value="PDDEXK-like_dom_sf"/>
</dbReference>
<reference evidence="26 27" key="1">
    <citation type="submission" date="2017-03" db="EMBL/GenBank/DDBJ databases">
        <title>Widespread Adenine N6-methylation of Active Genes in Fungi.</title>
        <authorList>
            <consortium name="DOE Joint Genome Institute"/>
            <person name="Mondo S.J."/>
            <person name="Dannebaum R.O."/>
            <person name="Kuo R.C."/>
            <person name="Louie K.B."/>
            <person name="Bewick A.J."/>
            <person name="Labutti K."/>
            <person name="Haridas S."/>
            <person name="Kuo A."/>
            <person name="Salamov A."/>
            <person name="Ahrendt S.R."/>
            <person name="Lau R."/>
            <person name="Bowen B.P."/>
            <person name="Lipzen A."/>
            <person name="Sullivan W."/>
            <person name="Andreopoulos W.B."/>
            <person name="Clum A."/>
            <person name="Lindquist E."/>
            <person name="Daum C."/>
            <person name="Northen T.R."/>
            <person name="Ramamoorthy G."/>
            <person name="Schmitz R.J."/>
            <person name="Gryganskyi A."/>
            <person name="Culley D."/>
            <person name="Magnuson J."/>
            <person name="James T.Y."/>
            <person name="O'Malley M.A."/>
            <person name="Stajich J.E."/>
            <person name="Spatafora J.W."/>
            <person name="Visel A."/>
            <person name="Grigoriev I.V."/>
        </authorList>
    </citation>
    <scope>NUCLEOTIDE SEQUENCE [LARGE SCALE GENOMIC DNA]</scope>
    <source>
        <strain evidence="26 27">NRRL Y-17943</strain>
    </source>
</reference>
<dbReference type="CDD" id="cd18808">
    <property type="entry name" value="SF1_C_Upf1"/>
    <property type="match status" value="1"/>
</dbReference>
<dbReference type="GO" id="GO:0043139">
    <property type="term" value="F:5'-3' DNA helicase activity"/>
    <property type="evidence" value="ECO:0007669"/>
    <property type="project" value="TreeGrafter"/>
</dbReference>
<dbReference type="GO" id="GO:0005737">
    <property type="term" value="C:cytoplasm"/>
    <property type="evidence" value="ECO:0007669"/>
    <property type="project" value="TreeGrafter"/>
</dbReference>
<dbReference type="Gene3D" id="3.40.50.300">
    <property type="entry name" value="P-loop containing nucleotide triphosphate hydrolases"/>
    <property type="match status" value="2"/>
</dbReference>
<keyword evidence="19" id="KW-0234">DNA repair</keyword>
<comment type="caution">
    <text evidence="26">The sequence shown here is derived from an EMBL/GenBank/DDBJ whole genome shotgun (WGS) entry which is preliminary data.</text>
</comment>
<dbReference type="PANTHER" id="PTHR43788:SF8">
    <property type="entry name" value="DNA-BINDING PROTEIN SMUBP-2"/>
    <property type="match status" value="1"/>
</dbReference>
<feature type="domain" description="DNA2/NAM7 helicase-like C-terminal" evidence="25">
    <location>
        <begin position="695"/>
        <end position="906"/>
    </location>
</feature>
<accession>A0A1Y1UKM6</accession>
<evidence type="ECO:0000259" key="23">
    <source>
        <dbReference type="Pfam" id="PF08696"/>
    </source>
</evidence>
<dbReference type="RefSeq" id="XP_021872471.1">
    <property type="nucleotide sequence ID" value="XM_022013272.1"/>
</dbReference>
<dbReference type="Pfam" id="PF08696">
    <property type="entry name" value="Dna2"/>
    <property type="match status" value="1"/>
</dbReference>
<comment type="cofactor">
    <cofactor evidence="1">
        <name>[4Fe-4S] cluster</name>
        <dbReference type="ChEBI" id="CHEBI:49883"/>
    </cofactor>
</comment>
<evidence type="ECO:0000256" key="22">
    <source>
        <dbReference type="ARBA" id="ARBA00047995"/>
    </source>
</evidence>
<evidence type="ECO:0000256" key="18">
    <source>
        <dbReference type="ARBA" id="ARBA00023125"/>
    </source>
</evidence>
<evidence type="ECO:0000256" key="4">
    <source>
        <dbReference type="ARBA" id="ARBA00012551"/>
    </source>
</evidence>
<keyword evidence="8" id="KW-0540">Nuclease</keyword>
<keyword evidence="20" id="KW-0539">Nucleus</keyword>
<dbReference type="InParanoid" id="A0A1Y1UKM6"/>
<dbReference type="GO" id="GO:0003677">
    <property type="term" value="F:DNA binding"/>
    <property type="evidence" value="ECO:0007669"/>
    <property type="project" value="UniProtKB-KW"/>
</dbReference>
<dbReference type="InterPro" id="IPR047187">
    <property type="entry name" value="SF1_C_Upf1"/>
</dbReference>
<evidence type="ECO:0000256" key="9">
    <source>
        <dbReference type="ARBA" id="ARBA00022723"/>
    </source>
</evidence>
<dbReference type="EC" id="3.6.4.12" evidence="4"/>
<keyword evidence="21" id="KW-0511">Multifunctional enzyme</keyword>
<evidence type="ECO:0000256" key="16">
    <source>
        <dbReference type="ARBA" id="ARBA00023004"/>
    </source>
</evidence>
<dbReference type="OrthoDB" id="6513042at2759"/>
<keyword evidence="18" id="KW-0238">DNA-binding</keyword>
<keyword evidence="11" id="KW-0255">Endonuclease</keyword>
<keyword evidence="15" id="KW-0067">ATP-binding</keyword>
<evidence type="ECO:0000256" key="7">
    <source>
        <dbReference type="ARBA" id="ARBA00022705"/>
    </source>
</evidence>
<keyword evidence="14" id="KW-0347">Helicase</keyword>
<dbReference type="GO" id="GO:0051539">
    <property type="term" value="F:4 iron, 4 sulfur cluster binding"/>
    <property type="evidence" value="ECO:0007669"/>
    <property type="project" value="UniProtKB-KW"/>
</dbReference>
<evidence type="ECO:0000256" key="13">
    <source>
        <dbReference type="ARBA" id="ARBA00022801"/>
    </source>
</evidence>
<dbReference type="Gene3D" id="2.40.30.270">
    <property type="match status" value="1"/>
</dbReference>
<dbReference type="InterPro" id="IPR027417">
    <property type="entry name" value="P-loop_NTPase"/>
</dbReference>
<dbReference type="Pfam" id="PF13086">
    <property type="entry name" value="AAA_11"/>
    <property type="match status" value="1"/>
</dbReference>
<dbReference type="InterPro" id="IPR014808">
    <property type="entry name" value="DNA_replication_fac_Dna2_N"/>
</dbReference>
<keyword evidence="17" id="KW-0411">Iron-sulfur</keyword>
<evidence type="ECO:0000256" key="1">
    <source>
        <dbReference type="ARBA" id="ARBA00001966"/>
    </source>
</evidence>
<name>A0A1Y1UKM6_9TREE</name>
<keyword evidence="9" id="KW-0479">Metal-binding</keyword>
<dbReference type="FunCoup" id="A0A1Y1UKM6">
    <property type="interactions" value="319"/>
</dbReference>
<evidence type="ECO:0000256" key="2">
    <source>
        <dbReference type="ARBA" id="ARBA00004123"/>
    </source>
</evidence>
<dbReference type="Gene3D" id="3.90.320.10">
    <property type="match status" value="1"/>
</dbReference>
<evidence type="ECO:0000259" key="24">
    <source>
        <dbReference type="Pfam" id="PF13086"/>
    </source>
</evidence>
<feature type="non-terminal residue" evidence="26">
    <location>
        <position position="1"/>
    </location>
</feature>
<comment type="subcellular location">
    <subcellularLocation>
        <location evidence="2">Nucleus</location>
    </subcellularLocation>
</comment>
<dbReference type="AlphaFoldDB" id="A0A1Y1UKM6"/>
<evidence type="ECO:0000256" key="20">
    <source>
        <dbReference type="ARBA" id="ARBA00023242"/>
    </source>
</evidence>
<dbReference type="Pfam" id="PF13087">
    <property type="entry name" value="AAA_12"/>
    <property type="match status" value="1"/>
</dbReference>
<keyword evidence="13" id="KW-0378">Hydrolase</keyword>
<evidence type="ECO:0000256" key="8">
    <source>
        <dbReference type="ARBA" id="ARBA00022722"/>
    </source>
</evidence>
<keyword evidence="12" id="KW-0227">DNA damage</keyword>
<evidence type="ECO:0000256" key="11">
    <source>
        <dbReference type="ARBA" id="ARBA00022759"/>
    </source>
</evidence>
<dbReference type="SUPFAM" id="SSF52540">
    <property type="entry name" value="P-loop containing nucleoside triphosphate hydrolases"/>
    <property type="match status" value="1"/>
</dbReference>
<evidence type="ECO:0000256" key="19">
    <source>
        <dbReference type="ARBA" id="ARBA00023204"/>
    </source>
</evidence>
<sequence>PGDTINIISDQLDKANSIIVLTLKDSRSFIIHHPDLMLTMTSIANAMPCPRRPILQSMVKPSGPSSKSMLYGTLLHTLLQRAMSEQDFSVEATRQRLNDELNKESTKLDIWGADLGWEDVRLEVGAKAGEEFSRFANRWIGPSPKIPLGQLHANPGDAPHTLAISGLHDVEEDIWSPKWGLKGKVDASVQCVIQQSDTKDDGQIHVAPLEIKTGRSVGVMAHRAQTMLYTLLMEDRYNVPVPAGLLYYSQLDSFLRVEAKANEITALIMTRNDLANYLAKQRTTEAELGTQYSYDTEIEDTAFLPPTIDHPKECRTCYAVDTCMLYRKTEPSAPSSADDPINELFEEKTGHLSEAHVQFFKKWETLLTIEEQDIGRFRSQLWTMTAKKREKTGRCFSRMVISAYSNDLGKSLAKIHRHTYKFVRATSNTQQGSLLSGHIARGDPVSLSIEPDLLCLSRGFVTDLTPESISIGVTYVIDTAALLARTRHKNHAQHGDQVEFRIDKDEMASGIMRMRANLVQLFFAGVAENLRRQVVDLAPPIFEPARVPQPHEIPASLNEDQARAMSQALSAKDYALILGMPGTGKTSTIAEIIKALVDRGKTVLLSSYTHSAVDTILMKLLNAEFDILRLGNIDKVHPDVQHLTLEAMESSTSMPQFEARLMGPPVVAATCLAVDQHRKLPFQLVKNAEARRGGLDTSLFKLLSEAHPSAVTDLSYQYRMSEDIMMLSNELIYEGRLKCGSEAVARQSLTLARELDCAAVFPKSHGPGSCWIRDLLDDQVKAVFVDTDNVPALDSKVGSLVQNEVEANLVCQLASALIGCGVKENDIAVITPYRQQIKLLTGLFSELPRVEIMTADKSQGRDKECILISLVRSNKDGNIGDLLKDWRRINVSFTRAKRKLVIFGSRSTLETNTLLKDFLKLMSRQGWIYELPSGALNLHALAEVKTEADESMSRGKAKIKESLLRGKGFISDILAVSCLNSTIADRVRRDFEIACGHRVDFCPPLPCLYSVVLS</sequence>
<dbReference type="InterPro" id="IPR041677">
    <property type="entry name" value="DNA2/NAM7_AAA_11"/>
</dbReference>
<evidence type="ECO:0000256" key="6">
    <source>
        <dbReference type="ARBA" id="ARBA00022485"/>
    </source>
</evidence>
<evidence type="ECO:0000259" key="25">
    <source>
        <dbReference type="Pfam" id="PF13087"/>
    </source>
</evidence>
<dbReference type="GO" id="GO:0006260">
    <property type="term" value="P:DNA replication"/>
    <property type="evidence" value="ECO:0007669"/>
    <property type="project" value="UniProtKB-KW"/>
</dbReference>
<dbReference type="InterPro" id="IPR041679">
    <property type="entry name" value="DNA2/NAM7-like_C"/>
</dbReference>
<dbReference type="CDD" id="cd22318">
    <property type="entry name" value="DNA2_N-like"/>
    <property type="match status" value="1"/>
</dbReference>
<dbReference type="FunFam" id="3.40.50.300:FF:000789">
    <property type="entry name" value="DNA replication ATP-dependent helicase/nuclease DNA2"/>
    <property type="match status" value="1"/>
</dbReference>
<evidence type="ECO:0000256" key="15">
    <source>
        <dbReference type="ARBA" id="ARBA00022840"/>
    </source>
</evidence>
<comment type="catalytic activity">
    <reaction evidence="22">
        <text>ATP + H2O = ADP + phosphate + H(+)</text>
        <dbReference type="Rhea" id="RHEA:13065"/>
        <dbReference type="ChEBI" id="CHEBI:15377"/>
        <dbReference type="ChEBI" id="CHEBI:15378"/>
        <dbReference type="ChEBI" id="CHEBI:30616"/>
        <dbReference type="ChEBI" id="CHEBI:43474"/>
        <dbReference type="ChEBI" id="CHEBI:456216"/>
        <dbReference type="EC" id="3.6.4.12"/>
    </reaction>
</comment>
<feature type="domain" description="DNA replication factor Dna2 N-terminal" evidence="23">
    <location>
        <begin position="1"/>
        <end position="190"/>
    </location>
</feature>
<comment type="similarity">
    <text evidence="3">Belongs to the DNA2/NAM7 helicase family.</text>
</comment>
<dbReference type="PANTHER" id="PTHR43788">
    <property type="entry name" value="DNA2/NAM7 HELICASE FAMILY MEMBER"/>
    <property type="match status" value="1"/>
</dbReference>
<dbReference type="GO" id="GO:0005634">
    <property type="term" value="C:nucleus"/>
    <property type="evidence" value="ECO:0007669"/>
    <property type="project" value="UniProtKB-SubCell"/>
</dbReference>
<evidence type="ECO:0000256" key="10">
    <source>
        <dbReference type="ARBA" id="ARBA00022741"/>
    </source>
</evidence>
<evidence type="ECO:0000256" key="5">
    <source>
        <dbReference type="ARBA" id="ARBA00021516"/>
    </source>
</evidence>